<evidence type="ECO:0000256" key="1">
    <source>
        <dbReference type="SAM" id="MobiDB-lite"/>
    </source>
</evidence>
<dbReference type="Proteomes" id="UP000324022">
    <property type="component" value="Unassembled WGS sequence"/>
</dbReference>
<dbReference type="EMBL" id="OOIN01000032">
    <property type="protein sequence ID" value="SPO30340.1"/>
    <property type="molecule type" value="Genomic_DNA"/>
</dbReference>
<accession>A0A5C3EJR0</accession>
<proteinExistence type="predicted"/>
<sequence length="100" mass="11050">MCVQRAKGYTTNGAPCKKTPKKALRRKGNRDHKKGPTGELSHTIDALLIAAYVRRGPCRPITTTLQTFRLGLDDGVDPSPSKFSAKGLRIWESILRSSQQ</sequence>
<evidence type="ECO:0000313" key="2">
    <source>
        <dbReference type="EMBL" id="SPO30340.1"/>
    </source>
</evidence>
<gene>
    <name evidence="2" type="ORF">UTRI_05804</name>
</gene>
<evidence type="ECO:0000313" key="3">
    <source>
        <dbReference type="Proteomes" id="UP000324022"/>
    </source>
</evidence>
<feature type="compositionally biased region" description="Basic residues" evidence="1">
    <location>
        <begin position="18"/>
        <end position="35"/>
    </location>
</feature>
<dbReference type="AlphaFoldDB" id="A0A5C3EJR0"/>
<name>A0A5C3EJR0_9BASI</name>
<keyword evidence="3" id="KW-1185">Reference proteome</keyword>
<reference evidence="2 3" key="1">
    <citation type="submission" date="2018-03" db="EMBL/GenBank/DDBJ databases">
        <authorList>
            <person name="Guldener U."/>
        </authorList>
    </citation>
    <scope>NUCLEOTIDE SEQUENCE [LARGE SCALE GENOMIC DNA]</scope>
    <source>
        <strain evidence="2 3">NBRC100155</strain>
    </source>
</reference>
<feature type="region of interest" description="Disordered" evidence="1">
    <location>
        <begin position="1"/>
        <end position="39"/>
    </location>
</feature>
<protein>
    <submittedName>
        <fullName evidence="2">Uncharacterized protein</fullName>
    </submittedName>
</protein>
<organism evidence="2 3">
    <name type="scientific">Ustilago trichophora</name>
    <dbReference type="NCBI Taxonomy" id="86804"/>
    <lineage>
        <taxon>Eukaryota</taxon>
        <taxon>Fungi</taxon>
        <taxon>Dikarya</taxon>
        <taxon>Basidiomycota</taxon>
        <taxon>Ustilaginomycotina</taxon>
        <taxon>Ustilaginomycetes</taxon>
        <taxon>Ustilaginales</taxon>
        <taxon>Ustilaginaceae</taxon>
        <taxon>Ustilago</taxon>
    </lineage>
</organism>